<keyword evidence="9" id="KW-1185">Reference proteome</keyword>
<comment type="catalytic activity">
    <reaction evidence="5">
        <text>N-formimidoyl-L-glutamate + H2O = formamide + L-glutamate</text>
        <dbReference type="Rhea" id="RHEA:22492"/>
        <dbReference type="ChEBI" id="CHEBI:15377"/>
        <dbReference type="ChEBI" id="CHEBI:16397"/>
        <dbReference type="ChEBI" id="CHEBI:29985"/>
        <dbReference type="ChEBI" id="CHEBI:58928"/>
        <dbReference type="EC" id="3.5.3.8"/>
    </reaction>
</comment>
<feature type="binding site" evidence="5">
    <location>
        <position position="158"/>
    </location>
    <ligand>
        <name>Mn(2+)</name>
        <dbReference type="ChEBI" id="CHEBI:29035"/>
        <label>2</label>
    </ligand>
</feature>
<name>A0ABW5N037_9FLAO</name>
<keyword evidence="2 5" id="KW-0378">Hydrolase</keyword>
<dbReference type="Pfam" id="PF00491">
    <property type="entry name" value="Arginase"/>
    <property type="match status" value="1"/>
</dbReference>
<evidence type="ECO:0000313" key="9">
    <source>
        <dbReference type="Proteomes" id="UP001597526"/>
    </source>
</evidence>
<dbReference type="GO" id="GO:0050415">
    <property type="term" value="F:formimidoylglutamase activity"/>
    <property type="evidence" value="ECO:0007669"/>
    <property type="project" value="UniProtKB-EC"/>
</dbReference>
<feature type="binding site" evidence="5">
    <location>
        <position position="160"/>
    </location>
    <ligand>
        <name>Mn(2+)</name>
        <dbReference type="ChEBI" id="CHEBI:29035"/>
        <label>1</label>
    </ligand>
</feature>
<evidence type="ECO:0000256" key="2">
    <source>
        <dbReference type="ARBA" id="ARBA00022801"/>
    </source>
</evidence>
<feature type="binding site" evidence="5">
    <location>
        <position position="156"/>
    </location>
    <ligand>
        <name>Mn(2+)</name>
        <dbReference type="ChEBI" id="CHEBI:29035"/>
        <label>1</label>
    </ligand>
</feature>
<dbReference type="EMBL" id="JBHULB010000080">
    <property type="protein sequence ID" value="MFD2588524.1"/>
    <property type="molecule type" value="Genomic_DNA"/>
</dbReference>
<feature type="binding site" evidence="5">
    <location>
        <position position="127"/>
    </location>
    <ligand>
        <name>Mn(2+)</name>
        <dbReference type="ChEBI" id="CHEBI:29035"/>
        <label>1</label>
    </ligand>
</feature>
<feature type="binding site" evidence="5">
    <location>
        <position position="156"/>
    </location>
    <ligand>
        <name>Mn(2+)</name>
        <dbReference type="ChEBI" id="CHEBI:29035"/>
        <label>2</label>
    </ligand>
</feature>
<dbReference type="EC" id="3.5.3.8" evidence="5 6"/>
<evidence type="ECO:0000256" key="1">
    <source>
        <dbReference type="ARBA" id="ARBA00022723"/>
    </source>
</evidence>
<dbReference type="SUPFAM" id="SSF52768">
    <property type="entry name" value="Arginase/deacetylase"/>
    <property type="match status" value="1"/>
</dbReference>
<evidence type="ECO:0000256" key="7">
    <source>
        <dbReference type="PROSITE-ProRule" id="PRU00742"/>
    </source>
</evidence>
<feature type="binding site" evidence="5">
    <location>
        <position position="244"/>
    </location>
    <ligand>
        <name>Mn(2+)</name>
        <dbReference type="ChEBI" id="CHEBI:29035"/>
        <label>2</label>
    </ligand>
</feature>
<dbReference type="RefSeq" id="WP_377768053.1">
    <property type="nucleotide sequence ID" value="NZ_JBHULB010000080.1"/>
</dbReference>
<comment type="pathway">
    <text evidence="5">Amino-acid degradation; L-histidine degradation into L-glutamate; L-glutamate from N-formimidoyl-L-glutamate (hydrolase route): step 1/1.</text>
</comment>
<dbReference type="PANTHER" id="PTHR11358:SF35">
    <property type="entry name" value="FORMIMIDOYLGLUTAMASE"/>
    <property type="match status" value="1"/>
</dbReference>
<feature type="binding site" evidence="5">
    <location>
        <position position="244"/>
    </location>
    <ligand>
        <name>Mn(2+)</name>
        <dbReference type="ChEBI" id="CHEBI:29035"/>
        <label>1</label>
    </ligand>
</feature>
<dbReference type="Gene3D" id="3.40.800.10">
    <property type="entry name" value="Ureohydrolase domain"/>
    <property type="match status" value="1"/>
</dbReference>
<evidence type="ECO:0000256" key="5">
    <source>
        <dbReference type="HAMAP-Rule" id="MF_00737"/>
    </source>
</evidence>
<keyword evidence="1 5" id="KW-0479">Metal-binding</keyword>
<evidence type="ECO:0000313" key="8">
    <source>
        <dbReference type="EMBL" id="MFD2588524.1"/>
    </source>
</evidence>
<evidence type="ECO:0000256" key="3">
    <source>
        <dbReference type="ARBA" id="ARBA00022808"/>
    </source>
</evidence>
<dbReference type="CDD" id="cd09988">
    <property type="entry name" value="Formimidoylglutamase"/>
    <property type="match status" value="1"/>
</dbReference>
<dbReference type="PIRSF" id="PIRSF036979">
    <property type="entry name" value="Arginase"/>
    <property type="match status" value="1"/>
</dbReference>
<comment type="function">
    <text evidence="5">Catalyzes the conversion of N-formimidoyl-L-glutamate to L-glutamate and formamide.</text>
</comment>
<comment type="caution">
    <text evidence="8">The sequence shown here is derived from an EMBL/GenBank/DDBJ whole genome shotgun (WGS) entry which is preliminary data.</text>
</comment>
<dbReference type="HAMAP" id="MF_00737">
    <property type="entry name" value="Formimidoylglutam"/>
    <property type="match status" value="1"/>
</dbReference>
<sequence length="316" mass="35194">MAYQNPRPENWTGRVSNQELYLHEKVKLISASSLPKTEEKAIAILGYSCDEGVKRNQGRVGAKEGPNAIRKALSKMPNHLSNTEHVFDVGDIVCFDTDLEKAQELLSEQVFALLQKNTFPILLGGGHDIAYGHYNGIKKYLASKNKNRTIGIINFDAHFDLRANLDGSNSGTPFYQIAKENTTFKYLCLGIRKDANDAQLFKTAKEFKVDYVLRNKFALFNLKAILKQLQIFIDTVDKVYVTIDLDGFSSAYAPGVSAASPMGFEPNVVMACLKIILASKKVISIDMAEMNPKYDRDGQTAKLAASLVHHVIHTKF</sequence>
<dbReference type="InterPro" id="IPR023696">
    <property type="entry name" value="Ureohydrolase_dom_sf"/>
</dbReference>
<dbReference type="PROSITE" id="PS51409">
    <property type="entry name" value="ARGINASE_2"/>
    <property type="match status" value="1"/>
</dbReference>
<gene>
    <name evidence="5 8" type="primary">hutG</name>
    <name evidence="8" type="ORF">ACFSQJ_16435</name>
</gene>
<comment type="cofactor">
    <cofactor evidence="5">
        <name>Mn(2+)</name>
        <dbReference type="ChEBI" id="CHEBI:29035"/>
    </cofactor>
    <text evidence="5">Binds 2 manganese ions per subunit.</text>
</comment>
<evidence type="ECO:0000256" key="6">
    <source>
        <dbReference type="NCBIfam" id="TIGR01227"/>
    </source>
</evidence>
<keyword evidence="3 5" id="KW-0369">Histidine metabolism</keyword>
<evidence type="ECO:0000256" key="4">
    <source>
        <dbReference type="ARBA" id="ARBA00023211"/>
    </source>
</evidence>
<feature type="binding site" evidence="5">
    <location>
        <position position="246"/>
    </location>
    <ligand>
        <name>Mn(2+)</name>
        <dbReference type="ChEBI" id="CHEBI:29035"/>
        <label>2</label>
    </ligand>
</feature>
<dbReference type="PANTHER" id="PTHR11358">
    <property type="entry name" value="ARGINASE/AGMATINASE"/>
    <property type="match status" value="1"/>
</dbReference>
<protein>
    <recommendedName>
        <fullName evidence="5 6">Formimidoylglutamase</fullName>
        <ecNumber evidence="5 6">3.5.3.8</ecNumber>
    </recommendedName>
    <alternativeName>
        <fullName evidence="5">Formiminoglutamase</fullName>
    </alternativeName>
    <alternativeName>
        <fullName evidence="5">Formiminoglutamate hydrolase</fullName>
    </alternativeName>
</protein>
<reference evidence="9" key="1">
    <citation type="journal article" date="2019" name="Int. J. Syst. Evol. Microbiol.">
        <title>The Global Catalogue of Microorganisms (GCM) 10K type strain sequencing project: providing services to taxonomists for standard genome sequencing and annotation.</title>
        <authorList>
            <consortium name="The Broad Institute Genomics Platform"/>
            <consortium name="The Broad Institute Genome Sequencing Center for Infectious Disease"/>
            <person name="Wu L."/>
            <person name="Ma J."/>
        </authorList>
    </citation>
    <scope>NUCLEOTIDE SEQUENCE [LARGE SCALE GENOMIC DNA]</scope>
    <source>
        <strain evidence="9">KCTC 52368</strain>
    </source>
</reference>
<accession>A0ABW5N037</accession>
<organism evidence="8 9">
    <name type="scientific">Croceitalea marina</name>
    <dbReference type="NCBI Taxonomy" id="1775166"/>
    <lineage>
        <taxon>Bacteria</taxon>
        <taxon>Pseudomonadati</taxon>
        <taxon>Bacteroidota</taxon>
        <taxon>Flavobacteriia</taxon>
        <taxon>Flavobacteriales</taxon>
        <taxon>Flavobacteriaceae</taxon>
        <taxon>Croceitalea</taxon>
    </lineage>
</organism>
<proteinExistence type="inferred from homology"/>
<comment type="similarity">
    <text evidence="5 7">Belongs to the arginase family.</text>
</comment>
<dbReference type="Proteomes" id="UP001597526">
    <property type="component" value="Unassembled WGS sequence"/>
</dbReference>
<dbReference type="NCBIfam" id="TIGR01227">
    <property type="entry name" value="hutG"/>
    <property type="match status" value="1"/>
</dbReference>
<keyword evidence="4 5" id="KW-0464">Manganese</keyword>
<dbReference type="InterPro" id="IPR006035">
    <property type="entry name" value="Ureohydrolase"/>
</dbReference>
<dbReference type="InterPro" id="IPR005923">
    <property type="entry name" value="HutG"/>
</dbReference>